<dbReference type="RefSeq" id="WP_250199244.1">
    <property type="nucleotide sequence ID" value="NZ_CP097636.1"/>
</dbReference>
<keyword evidence="2" id="KW-0067">ATP-binding</keyword>
<dbReference type="PANTHER" id="PTHR47396">
    <property type="entry name" value="TYPE I RESTRICTION ENZYME ECOKI R PROTEIN"/>
    <property type="match status" value="1"/>
</dbReference>
<feature type="domain" description="Helicase ATP-binding" evidence="1">
    <location>
        <begin position="33"/>
        <end position="165"/>
    </location>
</feature>
<proteinExistence type="predicted"/>
<gene>
    <name evidence="2" type="ORF">MW290_18935</name>
</gene>
<dbReference type="InterPro" id="IPR050742">
    <property type="entry name" value="Helicase_Restrict-Modif_Enz"/>
</dbReference>
<keyword evidence="2" id="KW-0347">Helicase</keyword>
<keyword evidence="3" id="KW-1185">Reference proteome</keyword>
<dbReference type="EMBL" id="CP097636">
    <property type="protein sequence ID" value="URI11046.1"/>
    <property type="molecule type" value="Genomic_DNA"/>
</dbReference>
<keyword evidence="2" id="KW-0378">Hydrolase</keyword>
<dbReference type="Pfam" id="PF04851">
    <property type="entry name" value="ResIII"/>
    <property type="match status" value="1"/>
</dbReference>
<organism evidence="2 3">
    <name type="scientific">Aquincola tertiaricarbonis</name>
    <dbReference type="NCBI Taxonomy" id="391953"/>
    <lineage>
        <taxon>Bacteria</taxon>
        <taxon>Pseudomonadati</taxon>
        <taxon>Pseudomonadota</taxon>
        <taxon>Betaproteobacteria</taxon>
        <taxon>Burkholderiales</taxon>
        <taxon>Sphaerotilaceae</taxon>
        <taxon>Aquincola</taxon>
    </lineage>
</organism>
<dbReference type="InterPro" id="IPR006935">
    <property type="entry name" value="Helicase/UvrB_N"/>
</dbReference>
<protein>
    <submittedName>
        <fullName evidence="2">DEAD/DEAH box helicase family protein</fullName>
    </submittedName>
</protein>
<evidence type="ECO:0000313" key="3">
    <source>
        <dbReference type="Proteomes" id="UP001056201"/>
    </source>
</evidence>
<dbReference type="GO" id="GO:0004386">
    <property type="term" value="F:helicase activity"/>
    <property type="evidence" value="ECO:0007669"/>
    <property type="project" value="UniProtKB-KW"/>
</dbReference>
<dbReference type="InterPro" id="IPR027417">
    <property type="entry name" value="P-loop_NTPase"/>
</dbReference>
<dbReference type="PANTHER" id="PTHR47396:SF1">
    <property type="entry name" value="ATP-DEPENDENT HELICASE IRC3-RELATED"/>
    <property type="match status" value="1"/>
</dbReference>
<name>A0ABY4SJ76_AQUTE</name>
<accession>A0ABY4SJ76</accession>
<dbReference type="PROSITE" id="PS51192">
    <property type="entry name" value="HELICASE_ATP_BIND_1"/>
    <property type="match status" value="1"/>
</dbReference>
<dbReference type="SMART" id="SM00487">
    <property type="entry name" value="DEXDc"/>
    <property type="match status" value="1"/>
</dbReference>
<dbReference type="SUPFAM" id="SSF52540">
    <property type="entry name" value="P-loop containing nucleoside triphosphate hydrolases"/>
    <property type="match status" value="1"/>
</dbReference>
<dbReference type="Proteomes" id="UP001056201">
    <property type="component" value="Chromosome 2"/>
</dbReference>
<dbReference type="Gene3D" id="3.40.50.300">
    <property type="entry name" value="P-loop containing nucleotide triphosphate hydrolases"/>
    <property type="match status" value="1"/>
</dbReference>
<evidence type="ECO:0000259" key="1">
    <source>
        <dbReference type="PROSITE" id="PS51192"/>
    </source>
</evidence>
<sequence length="165" mass="18258">MTPDLFAEAPQYAAATFPEPRPFQVAAHQALREGVRAGHRCQLLMSPTGSGKTYLGLRIAHEALLKRKKALFICDRRTLINQTSRTADSYGLSAHGVLMADHWRVDPDMPFQIGSAQTLHRRGISDEFDVIVIDEAHTQLPGAAPRWAAPVRRLGQAVRRRGIGL</sequence>
<reference evidence="2" key="1">
    <citation type="submission" date="2022-05" db="EMBL/GenBank/DDBJ databases">
        <title>An RpoN-dependent PEP-CTERM gene is involved in floc formation of an Aquincola tertiaricarbonis strain.</title>
        <authorList>
            <person name="Qiu D."/>
            <person name="Xia M."/>
        </authorList>
    </citation>
    <scope>NUCLEOTIDE SEQUENCE</scope>
    <source>
        <strain evidence="2">RN12</strain>
    </source>
</reference>
<keyword evidence="2" id="KW-0547">Nucleotide-binding</keyword>
<evidence type="ECO:0000313" key="2">
    <source>
        <dbReference type="EMBL" id="URI11046.1"/>
    </source>
</evidence>
<dbReference type="InterPro" id="IPR014001">
    <property type="entry name" value="Helicase_ATP-bd"/>
</dbReference>